<dbReference type="InterPro" id="IPR003959">
    <property type="entry name" value="ATPase_AAA_core"/>
</dbReference>
<dbReference type="PANTHER" id="PTHR23075">
    <property type="entry name" value="PUTATIVE ATP-ASE"/>
    <property type="match status" value="1"/>
</dbReference>
<keyword evidence="8" id="KW-0472">Membrane</keyword>
<accession>A0A0L7LNI0</accession>
<dbReference type="InterPro" id="IPR027417">
    <property type="entry name" value="P-loop_NTPase"/>
</dbReference>
<feature type="domain" description="ATPase AAA-type core" evidence="10">
    <location>
        <begin position="266"/>
        <end position="320"/>
    </location>
</feature>
<protein>
    <submittedName>
        <fullName evidence="12">Putative ATPase family AAA domain-containing protein 3</fullName>
    </submittedName>
</protein>
<dbReference type="GO" id="GO:0016887">
    <property type="term" value="F:ATP hydrolysis activity"/>
    <property type="evidence" value="ECO:0007669"/>
    <property type="project" value="InterPro"/>
</dbReference>
<evidence type="ECO:0000256" key="8">
    <source>
        <dbReference type="ARBA" id="ARBA00023136"/>
    </source>
</evidence>
<evidence type="ECO:0000256" key="7">
    <source>
        <dbReference type="ARBA" id="ARBA00023128"/>
    </source>
</evidence>
<evidence type="ECO:0000256" key="6">
    <source>
        <dbReference type="ARBA" id="ARBA00023054"/>
    </source>
</evidence>
<dbReference type="GO" id="GO:0005759">
    <property type="term" value="C:mitochondrial matrix"/>
    <property type="evidence" value="ECO:0007669"/>
    <property type="project" value="UniProtKB-SubCell"/>
</dbReference>
<name>A0A0L7LNI0_OPEBR</name>
<dbReference type="Pfam" id="PF00004">
    <property type="entry name" value="AAA"/>
    <property type="match status" value="1"/>
</dbReference>
<evidence type="ECO:0000256" key="2">
    <source>
        <dbReference type="ARBA" id="ARBA00004305"/>
    </source>
</evidence>
<dbReference type="GO" id="GO:0007005">
    <property type="term" value="P:mitochondrion organization"/>
    <property type="evidence" value="ECO:0007669"/>
    <property type="project" value="TreeGrafter"/>
</dbReference>
<feature type="compositionally biased region" description="Basic and acidic residues" evidence="9">
    <location>
        <begin position="88"/>
        <end position="109"/>
    </location>
</feature>
<reference evidence="12 13" key="1">
    <citation type="journal article" date="2015" name="Genome Biol. Evol.">
        <title>The genome of winter moth (Operophtera brumata) provides a genomic perspective on sexual dimorphism and phenology.</title>
        <authorList>
            <person name="Derks M.F."/>
            <person name="Smit S."/>
            <person name="Salis L."/>
            <person name="Schijlen E."/>
            <person name="Bossers A."/>
            <person name="Mateman C."/>
            <person name="Pijl A.S."/>
            <person name="de Ridder D."/>
            <person name="Groenen M.A."/>
            <person name="Visser M.E."/>
            <person name="Megens H.J."/>
        </authorList>
    </citation>
    <scope>NUCLEOTIDE SEQUENCE [LARGE SCALE GENOMIC DNA]</scope>
    <source>
        <strain evidence="12">WM2013NL</strain>
        <tissue evidence="12">Head and thorax</tissue>
    </source>
</reference>
<dbReference type="STRING" id="104452.A0A0L7LNI0"/>
<evidence type="ECO:0000313" key="13">
    <source>
        <dbReference type="Proteomes" id="UP000037510"/>
    </source>
</evidence>
<gene>
    <name evidence="12" type="ORF">OBRU01_04789</name>
</gene>
<keyword evidence="5" id="KW-0067">ATP-binding</keyword>
<keyword evidence="13" id="KW-1185">Reference proteome</keyword>
<keyword evidence="7" id="KW-0496">Mitochondrion</keyword>
<feature type="domain" description="ATPase family AAA" evidence="11">
    <location>
        <begin position="130"/>
        <end position="200"/>
    </location>
</feature>
<dbReference type="Proteomes" id="UP000037510">
    <property type="component" value="Unassembled WGS sequence"/>
</dbReference>
<keyword evidence="4" id="KW-0999">Mitochondrion inner membrane</keyword>
<dbReference type="Pfam" id="PF12037">
    <property type="entry name" value="ATAD3_N"/>
    <property type="match status" value="1"/>
</dbReference>
<proteinExistence type="predicted"/>
<comment type="subcellular location">
    <subcellularLocation>
        <location evidence="1">Mitochondrion inner membrane</location>
    </subcellularLocation>
    <subcellularLocation>
        <location evidence="2">Mitochondrion matrix</location>
    </subcellularLocation>
</comment>
<dbReference type="InterPro" id="IPR021911">
    <property type="entry name" value="ATAD3_N"/>
</dbReference>
<evidence type="ECO:0000256" key="9">
    <source>
        <dbReference type="SAM" id="MobiDB-lite"/>
    </source>
</evidence>
<dbReference type="EMBL" id="JTDY01000475">
    <property type="protein sequence ID" value="KOB77007.1"/>
    <property type="molecule type" value="Genomic_DNA"/>
</dbReference>
<keyword evidence="6" id="KW-0175">Coiled coil</keyword>
<keyword evidence="3" id="KW-0547">Nucleotide-binding</keyword>
<evidence type="ECO:0000256" key="3">
    <source>
        <dbReference type="ARBA" id="ARBA00022741"/>
    </source>
</evidence>
<evidence type="ECO:0000256" key="1">
    <source>
        <dbReference type="ARBA" id="ARBA00004273"/>
    </source>
</evidence>
<evidence type="ECO:0000259" key="11">
    <source>
        <dbReference type="Pfam" id="PF12037"/>
    </source>
</evidence>
<evidence type="ECO:0000259" key="10">
    <source>
        <dbReference type="Pfam" id="PF00004"/>
    </source>
</evidence>
<dbReference type="PANTHER" id="PTHR23075:SF0">
    <property type="entry name" value="ATPASE FAMILY AAA DOMAIN-CONTAINING PROTEIN 3"/>
    <property type="match status" value="1"/>
</dbReference>
<evidence type="ECO:0000256" key="5">
    <source>
        <dbReference type="ARBA" id="ARBA00022840"/>
    </source>
</evidence>
<dbReference type="GO" id="GO:0005524">
    <property type="term" value="F:ATP binding"/>
    <property type="evidence" value="ECO:0007669"/>
    <property type="project" value="UniProtKB-KW"/>
</dbReference>
<dbReference type="GO" id="GO:0008270">
    <property type="term" value="F:zinc ion binding"/>
    <property type="evidence" value="ECO:0007669"/>
    <property type="project" value="TreeGrafter"/>
</dbReference>
<feature type="region of interest" description="Disordered" evidence="9">
    <location>
        <begin position="88"/>
        <end position="119"/>
    </location>
</feature>
<organism evidence="12 13">
    <name type="scientific">Operophtera brumata</name>
    <name type="common">Winter moth</name>
    <name type="synonym">Phalaena brumata</name>
    <dbReference type="NCBI Taxonomy" id="104452"/>
    <lineage>
        <taxon>Eukaryota</taxon>
        <taxon>Metazoa</taxon>
        <taxon>Ecdysozoa</taxon>
        <taxon>Arthropoda</taxon>
        <taxon>Hexapoda</taxon>
        <taxon>Insecta</taxon>
        <taxon>Pterygota</taxon>
        <taxon>Neoptera</taxon>
        <taxon>Endopterygota</taxon>
        <taxon>Lepidoptera</taxon>
        <taxon>Glossata</taxon>
        <taxon>Ditrysia</taxon>
        <taxon>Geometroidea</taxon>
        <taxon>Geometridae</taxon>
        <taxon>Larentiinae</taxon>
        <taxon>Operophtera</taxon>
    </lineage>
</organism>
<evidence type="ECO:0000313" key="12">
    <source>
        <dbReference type="EMBL" id="KOB77007.1"/>
    </source>
</evidence>
<dbReference type="GO" id="GO:0005743">
    <property type="term" value="C:mitochondrial inner membrane"/>
    <property type="evidence" value="ECO:0007669"/>
    <property type="project" value="UniProtKB-SubCell"/>
</dbReference>
<dbReference type="SUPFAM" id="SSF52540">
    <property type="entry name" value="P-loop containing nucleoside triphosphate hydrolases"/>
    <property type="match status" value="1"/>
</dbReference>
<dbReference type="AlphaFoldDB" id="A0A0L7LNI0"/>
<sequence length="355" mass="39248">MSWLFGYSSKPPQPPLENPPSDRGGDAAAAPAVNLSKSEKKAMEAYRFDSSALERAAQAARELESSSTKQQEQMAKIKEYEAAIEQSKVEQRRIDHEERRKTLQEETKQHQMRAQYQDQLSKKRYEEQLATENRATILESIKTAGSVVGAGLNALVTDWDKTLAAAGGLSLLALGVYTAKGATSVTARFIEARIGKPTLVNETSRFSILEAVKHPILTVSKAIATFRKPSDALSGVVLAPTLETRLRDIAIATKNTRLNKGFYRNLLMYGPPGTGKTLFSKKLAKHSGMEYAILTGGDVAPMGKDAVAAIHKVFDWAHTSRKGWFSWCNKKFAFLCYPNTTHMFFCIYNISSIGY</sequence>
<dbReference type="Gene3D" id="3.40.50.300">
    <property type="entry name" value="P-loop containing nucleotide triphosphate hydrolases"/>
    <property type="match status" value="1"/>
</dbReference>
<feature type="region of interest" description="Disordered" evidence="9">
    <location>
        <begin position="1"/>
        <end position="35"/>
    </location>
</feature>
<evidence type="ECO:0000256" key="4">
    <source>
        <dbReference type="ARBA" id="ARBA00022792"/>
    </source>
</evidence>
<comment type="caution">
    <text evidence="12">The sequence shown here is derived from an EMBL/GenBank/DDBJ whole genome shotgun (WGS) entry which is preliminary data.</text>
</comment>